<dbReference type="EC" id="2.3.2.27" evidence="3"/>
<dbReference type="InterPro" id="IPR046960">
    <property type="entry name" value="PPR_At4g14850-like_plant"/>
</dbReference>
<organism evidence="15 16">
    <name type="scientific">Chenopodium quinoa</name>
    <name type="common">Quinoa</name>
    <dbReference type="NCBI Taxonomy" id="63459"/>
    <lineage>
        <taxon>Eukaryota</taxon>
        <taxon>Viridiplantae</taxon>
        <taxon>Streptophyta</taxon>
        <taxon>Embryophyta</taxon>
        <taxon>Tracheophyta</taxon>
        <taxon>Spermatophyta</taxon>
        <taxon>Magnoliopsida</taxon>
        <taxon>eudicotyledons</taxon>
        <taxon>Gunneridae</taxon>
        <taxon>Pentapetalae</taxon>
        <taxon>Caryophyllales</taxon>
        <taxon>Chenopodiaceae</taxon>
        <taxon>Chenopodioideae</taxon>
        <taxon>Atripliceae</taxon>
        <taxon>Chenopodium</taxon>
    </lineage>
</organism>
<dbReference type="Pfam" id="PF20431">
    <property type="entry name" value="E_motif"/>
    <property type="match status" value="1"/>
</dbReference>
<dbReference type="InterPro" id="IPR044046">
    <property type="entry name" value="E3_ligase_UBR-like_C"/>
</dbReference>
<dbReference type="GO" id="GO:0003723">
    <property type="term" value="F:RNA binding"/>
    <property type="evidence" value="ECO:0007669"/>
    <property type="project" value="InterPro"/>
</dbReference>
<feature type="repeat" description="PPR" evidence="12">
    <location>
        <begin position="631"/>
        <end position="665"/>
    </location>
</feature>
<dbReference type="InterPro" id="IPR055194">
    <property type="entry name" value="UBR1-like_WH"/>
</dbReference>
<feature type="zinc finger region" description="UBR-type" evidence="11">
    <location>
        <begin position="1081"/>
        <end position="1151"/>
    </location>
</feature>
<evidence type="ECO:0000256" key="7">
    <source>
        <dbReference type="ARBA" id="ARBA00022771"/>
    </source>
</evidence>
<evidence type="ECO:0000256" key="9">
    <source>
        <dbReference type="ARBA" id="ARBA00022833"/>
    </source>
</evidence>
<evidence type="ECO:0000256" key="11">
    <source>
        <dbReference type="PROSITE-ProRule" id="PRU00508"/>
    </source>
</evidence>
<evidence type="ECO:0000256" key="5">
    <source>
        <dbReference type="ARBA" id="ARBA00022723"/>
    </source>
</evidence>
<evidence type="ECO:0000256" key="8">
    <source>
        <dbReference type="ARBA" id="ARBA00022786"/>
    </source>
</evidence>
<keyword evidence="5" id="KW-0479">Metal-binding</keyword>
<dbReference type="FunFam" id="1.25.40.10:FF:000031">
    <property type="entry name" value="Pentatricopeptide repeat-containing protein mitochondrial"/>
    <property type="match status" value="1"/>
</dbReference>
<dbReference type="GO" id="GO:0009451">
    <property type="term" value="P:RNA modification"/>
    <property type="evidence" value="ECO:0007669"/>
    <property type="project" value="InterPro"/>
</dbReference>
<evidence type="ECO:0000313" key="16">
    <source>
        <dbReference type="Proteomes" id="UP000596660"/>
    </source>
</evidence>
<evidence type="ECO:0000256" key="2">
    <source>
        <dbReference type="ARBA" id="ARBA00004906"/>
    </source>
</evidence>
<comment type="catalytic activity">
    <reaction evidence="1">
        <text>S-ubiquitinyl-[E2 ubiquitin-conjugating enzyme]-L-cysteine + [acceptor protein]-L-lysine = [E2 ubiquitin-conjugating enzyme]-L-cysteine + N(6)-ubiquitinyl-[acceptor protein]-L-lysine.</text>
        <dbReference type="EC" id="2.3.2.27"/>
    </reaction>
</comment>
<dbReference type="GO" id="GO:0008270">
    <property type="term" value="F:zinc ion binding"/>
    <property type="evidence" value="ECO:0007669"/>
    <property type="project" value="UniProtKB-KW"/>
</dbReference>
<dbReference type="InterPro" id="IPR011990">
    <property type="entry name" value="TPR-like_helical_dom_sf"/>
</dbReference>
<feature type="repeat" description="PPR" evidence="12">
    <location>
        <begin position="530"/>
        <end position="564"/>
    </location>
</feature>
<dbReference type="UniPathway" id="UPA00143"/>
<dbReference type="PANTHER" id="PTHR47926:SF506">
    <property type="entry name" value="TETRATRICOPEPTIDE REPEAT-LIKE SUPERFAMILY PROTEIN ISOFORM 1"/>
    <property type="match status" value="1"/>
</dbReference>
<comment type="similarity">
    <text evidence="10">Belongs to the E3 ubiquitin-protein ligase UBR1-like family.</text>
</comment>
<dbReference type="Pfam" id="PF01535">
    <property type="entry name" value="PPR"/>
    <property type="match status" value="4"/>
</dbReference>
<evidence type="ECO:0000256" key="10">
    <source>
        <dbReference type="ARBA" id="ARBA00046341"/>
    </source>
</evidence>
<proteinExistence type="inferred from homology"/>
<evidence type="ECO:0000256" key="13">
    <source>
        <dbReference type="SAM" id="MobiDB-lite"/>
    </source>
</evidence>
<dbReference type="CDD" id="cd19673">
    <property type="entry name" value="UBR-box_UBR3"/>
    <property type="match status" value="1"/>
</dbReference>
<feature type="repeat" description="PPR" evidence="12">
    <location>
        <begin position="428"/>
        <end position="462"/>
    </location>
</feature>
<dbReference type="PANTHER" id="PTHR47926">
    <property type="entry name" value="PENTATRICOPEPTIDE REPEAT-CONTAINING PROTEIN"/>
    <property type="match status" value="1"/>
</dbReference>
<dbReference type="CDD" id="cd16482">
    <property type="entry name" value="RING-H2_UBR1-like"/>
    <property type="match status" value="1"/>
</dbReference>
<name>A0A803MGU1_CHEQI</name>
<dbReference type="Pfam" id="PF22960">
    <property type="entry name" value="WHD_UBR1"/>
    <property type="match status" value="1"/>
</dbReference>
<dbReference type="SMART" id="SM00396">
    <property type="entry name" value="ZnF_UBR1"/>
    <property type="match status" value="1"/>
</dbReference>
<keyword evidence="6" id="KW-0677">Repeat</keyword>
<dbReference type="FunFam" id="2.10.110.30:FF:000002">
    <property type="entry name" value="Putative e3 ubiquitin-protein ligase ubr3"/>
    <property type="match status" value="1"/>
</dbReference>
<evidence type="ECO:0000256" key="12">
    <source>
        <dbReference type="PROSITE-ProRule" id="PRU00708"/>
    </source>
</evidence>
<keyword evidence="9" id="KW-0862">Zinc</keyword>
<reference evidence="15" key="2">
    <citation type="submission" date="2021-03" db="UniProtKB">
        <authorList>
            <consortium name="EnsemblPlants"/>
        </authorList>
    </citation>
    <scope>IDENTIFICATION</scope>
</reference>
<dbReference type="Gene3D" id="1.25.40.10">
    <property type="entry name" value="Tetratricopeptide repeat domain"/>
    <property type="match status" value="7"/>
</dbReference>
<sequence>MYSRFGCIDAAHHVFDKMPQRNEASWNTLISGFVRVGLYVKAFKLFCDMRKFSDFASNGFVISSLITGCCRSNDMISQAFQLHGFVVKSGLLDDVFVVTSVLHFYGTNGFLMEAKTLYQGMPYKSVVTRTALMVVYSDSGQPQEVIDMYQQMRQEGVGFNENTFTVLISSCGMLQYPILGLQILGHVIKFGFESNLSVANSLMSMFDSFGYLDEASYVFDLMKQRDTISWNSIITAYGHHKLCEESLGYFRQMRFVHDEVNSVTLSSLLLASDNVDFVKWGRGIHGLVVKYGFHTDVCVCNTLLTMYSGAGQLDDAELIFTTMPEKDLISWNSMITCYAQNGKSMDAFRFLSRLLKARASINQVSIASVLGACTSQEFLPEGIIVHAIAVSSGLANNLIVGNSLVTMYANFGLTIKAQKVFETMPDQDIVTWNALIGGYAENEEADEAFMSYKLMRRRGLQENYITIVNVLSSFSSSSSLLMRAMSVHAHIVCTGFESDEYVKNSLLTMYAKCGDLDSSSVLISISRNITLVTYNAIVSANARHGRGEDALKLFKNMYNLGIDLDQFTFSSAFAAVANLAILEEGKMLHGLTVKIGLDIDLHVINAAMDMYGKCGELDDVLNILPEPVNRSRLSWNILISTYSRHGLFQQARDTFHEMLDAGIRPDYVTFVCLLSACSHGGLIDEGLEYYYSMTRDFGIPPGIEHCVCVVDLLGRSGRFAEAEKFLIEMPVSPNGFVWRSLLASCRVHGNVELGKKAAQQLIQMGPDDDSVYVLYSNVCASSGNWEAVESIRNQMQLGYVKKKPACSWVKLKNKVSSFGMGDKTHSQTKLIDAKLKEVKKLITEAGYVPDTSFALHDTGRAEGTQFMEPHPSRRCSEQASRAETGVSAKPKAFQPRLSEGVSAQAEGVLGESKVIQQKPRVVQFTAPKLRSVTIAEPKLNSYLLAEASHSRSRAQPRFTFAEIRAPSRSSQPYEPRVLPKMGLSMIGVPEEYLRDLQPGLVCFVKNNKPLLPEIVSAILPTAIGNSGMVCEGEFGSKKAFDHLNLKDVYRESMCWLTWLMFEHEPNIALNNLANLNFGQRGVCVVIWRKNDLAIRCYTCGHDSACVICLPCFQKGNHENHDFFTITPGEGCCDCGDESAWKRQGFCSEHQGAEQIQPLPDEIASSVEPVLDLLFKFWEDMLRRDSTNKHGYELRKVVDELSYSIVEMLLDFCNHSESLLSFVSKRLIHTVDLLKLLARSERFLSNDVTKKLPELLLKLLSEPIFKHDFAEVFTEYYPVTVSEFSMWPVVHNLCISVVKDINYVLSHYDVLKYVTHERFDIVKDWLQIISLVQGMNPRKRERTYFREDVNAELPFDMCKYIAKIHFLLVKGAFSDSDHDSEVMTEASSVREEKDTDDGYSKKQAKVERLSSEATQKFDANQDFFVLPSVLQLAFESTKAIDCWLAGSNLVSHVTSDISFCVSTFKEASFSVKKGVFTSGLSDVPSVTLTHAFPVNTGDMVKDVNFFESETSVEKDALSLLSLSVWPDIDYDRLPSIWIFFIHDGASPAKQGVLFPGSCWDVEEKWSNQESELDLFLLQLCASFAPADLYVTRILERFQLSNYLALDLKHVSEYESVLLQEMLTLIIQIVKERQLCGLTTSQSLQRELICKLATGDFTHSELVKGLPKELCKLDLLQEVLGKIASYSSPSGLNQVAEERYSRFCGVSALSAQLPKWTNVYQPLIGIARVATCKTILQVIRAVLYYAVFTDRSAESRAPDGVLITALHLLSLALDICSLEKKSGHISTHDEDCFPLMLVATEEIEVGLHDESGCPSLLLLLVMLMRMHRKQNMGSTMEAGNFNFSSLVEILLKFAELDSKCMVKLQQFAPEIVNHRTDSIVDLSSASDTKKQKMKARERQAAILAKMKAEQSKFLANLKGSADTESDYSGSGKVEHVCCLCHDPNSTNPMSFLVLLQKSRIVNFVDRGYSAWDQGWHSDGLESAVKACMEKDPVASGSNAISVESLPSSELLPLVEGAIGEFAAQAHPEELNNFVVFCKSRFPELQNIKKPGKSTEMRNKTAYSLESLEKDLFLSIYKEMSCNHNSGFASNGEGISTAEDTRSSSNQVSLLLGKYIAALTQQYKDTSQSNNTFPSYDGFGPSNSDGIYISSCGHAVHQGCLDRYLSSNERLISRRMVSEGGLIDDSDQGKFLCPVCRRLADSTLPVVPGDPHNVWEQPTNFNIPSMHSLGSLTASKEECGSLRLQYALSMLHTAASTVSRSEMLKALPVQRNTRISPNLEPVFQLLSGMYFPGKQDVFLRSGRVSPSVLMWATLKHSLVSTEIASRCEKSSLGARKGLSSLYDEYKSSCRFILPMLLKAIQSTRSTHLPDLLVRFRGPFNSFQRPFALALTTISAQREQSVEKAVVTYCSIAHRNVNDLGFHDCLIADIAKLAETSSITKQIFVSNHVNPSCHVKDVIDNLTLPYLRRCLLLQKLLKCSEISPSPLRVDDFDKSIGTSDFQEDAGMLGNRDETNELCNIFRIPPLDIVLKDGGLRSMMFKWFHHFSKDFEDQRVHRTLYSTPAVPFQLIRLPAVYQDLIMLSSQEFLLQWKRMPSSCNVMWCWDWGVPFN</sequence>
<dbReference type="InterPro" id="IPR002885">
    <property type="entry name" value="PPR_rpt"/>
</dbReference>
<dbReference type="Gene3D" id="2.10.110.30">
    <property type="match status" value="1"/>
</dbReference>
<evidence type="ECO:0000256" key="4">
    <source>
        <dbReference type="ARBA" id="ARBA00022679"/>
    </source>
</evidence>
<dbReference type="PROSITE" id="PS51157">
    <property type="entry name" value="ZF_UBR"/>
    <property type="match status" value="1"/>
</dbReference>
<keyword evidence="16" id="KW-1185">Reference proteome</keyword>
<dbReference type="Pfam" id="PF02207">
    <property type="entry name" value="zf-UBR"/>
    <property type="match status" value="1"/>
</dbReference>
<feature type="domain" description="UBR-type" evidence="14">
    <location>
        <begin position="1081"/>
        <end position="1151"/>
    </location>
</feature>
<feature type="repeat" description="PPR" evidence="12">
    <location>
        <begin position="125"/>
        <end position="159"/>
    </location>
</feature>
<comment type="pathway">
    <text evidence="2">Protein modification; protein ubiquitination.</text>
</comment>
<dbReference type="InterPro" id="IPR046848">
    <property type="entry name" value="E_motif"/>
</dbReference>
<dbReference type="Pfam" id="PF18995">
    <property type="entry name" value="PRT6_C"/>
    <property type="match status" value="1"/>
</dbReference>
<dbReference type="GO" id="GO:0061630">
    <property type="term" value="F:ubiquitin protein ligase activity"/>
    <property type="evidence" value="ECO:0007669"/>
    <property type="project" value="UniProtKB-EC"/>
</dbReference>
<keyword evidence="7" id="KW-0863">Zinc-finger</keyword>
<feature type="repeat" description="PPR" evidence="12">
    <location>
        <begin position="327"/>
        <end position="361"/>
    </location>
</feature>
<dbReference type="InterPro" id="IPR003126">
    <property type="entry name" value="Znf_UBR"/>
</dbReference>
<feature type="compositionally biased region" description="Basic and acidic residues" evidence="13">
    <location>
        <begin position="1387"/>
        <end position="1403"/>
    </location>
</feature>
<dbReference type="EnsemblPlants" id="AUR62029193-RA">
    <property type="protein sequence ID" value="AUR62029193-RA:cds"/>
    <property type="gene ID" value="AUR62029193"/>
</dbReference>
<dbReference type="GO" id="GO:0016567">
    <property type="term" value="P:protein ubiquitination"/>
    <property type="evidence" value="ECO:0007669"/>
    <property type="project" value="UniProtKB-UniPathway"/>
</dbReference>
<reference evidence="15" key="1">
    <citation type="journal article" date="2017" name="Nature">
        <title>The genome of Chenopodium quinoa.</title>
        <authorList>
            <person name="Jarvis D.E."/>
            <person name="Ho Y.S."/>
            <person name="Lightfoot D.J."/>
            <person name="Schmoeckel S.M."/>
            <person name="Li B."/>
            <person name="Borm T.J.A."/>
            <person name="Ohyanagi H."/>
            <person name="Mineta K."/>
            <person name="Michell C.T."/>
            <person name="Saber N."/>
            <person name="Kharbatia N.M."/>
            <person name="Rupper R.R."/>
            <person name="Sharp A.R."/>
            <person name="Dally N."/>
            <person name="Boughton B.A."/>
            <person name="Woo Y.H."/>
            <person name="Gao G."/>
            <person name="Schijlen E.G.W.M."/>
            <person name="Guo X."/>
            <person name="Momin A.A."/>
            <person name="Negrao S."/>
            <person name="Al-Babili S."/>
            <person name="Gehring C."/>
            <person name="Roessner U."/>
            <person name="Jung C."/>
            <person name="Murphy K."/>
            <person name="Arold S.T."/>
            <person name="Gojobori T."/>
            <person name="van der Linden C.G."/>
            <person name="van Loo E.N."/>
            <person name="Jellen E.N."/>
            <person name="Maughan P.J."/>
            <person name="Tester M."/>
        </authorList>
    </citation>
    <scope>NUCLEOTIDE SEQUENCE [LARGE SCALE GENOMIC DNA]</scope>
    <source>
        <strain evidence="15">cv. PI 614886</strain>
    </source>
</reference>
<evidence type="ECO:0000313" key="15">
    <source>
        <dbReference type="EnsemblPlants" id="AUR62029193-RA:cds"/>
    </source>
</evidence>
<protein>
    <recommendedName>
        <fullName evidence="3">RING-type E3 ubiquitin transferase</fullName>
        <ecNumber evidence="3">2.3.2.27</ecNumber>
    </recommendedName>
</protein>
<dbReference type="FunFam" id="1.25.40.10:FF:000073">
    <property type="entry name" value="Pentatricopeptide repeat-containing protein chloroplastic"/>
    <property type="match status" value="2"/>
</dbReference>
<dbReference type="FunFam" id="1.25.40.10:FF:000366">
    <property type="entry name" value="Pentatricopeptide (PPR) repeat-containing protein"/>
    <property type="match status" value="1"/>
</dbReference>
<dbReference type="FunFam" id="1.25.40.10:FF:000381">
    <property type="entry name" value="Pentatricopeptide repeat-containing protein"/>
    <property type="match status" value="1"/>
</dbReference>
<accession>A0A803MGU1</accession>
<evidence type="ECO:0000256" key="6">
    <source>
        <dbReference type="ARBA" id="ARBA00022737"/>
    </source>
</evidence>
<evidence type="ECO:0000256" key="1">
    <source>
        <dbReference type="ARBA" id="ARBA00000900"/>
    </source>
</evidence>
<keyword evidence="8" id="KW-0833">Ubl conjugation pathway</keyword>
<dbReference type="PROSITE" id="PS51375">
    <property type="entry name" value="PPR"/>
    <property type="match status" value="7"/>
</dbReference>
<dbReference type="Proteomes" id="UP000596660">
    <property type="component" value="Unplaced"/>
</dbReference>
<dbReference type="Gramene" id="AUR62029193-RA">
    <property type="protein sequence ID" value="AUR62029193-RA:cds"/>
    <property type="gene ID" value="AUR62029193"/>
</dbReference>
<dbReference type="NCBIfam" id="TIGR00756">
    <property type="entry name" value="PPR"/>
    <property type="match status" value="5"/>
</dbReference>
<feature type="region of interest" description="Disordered" evidence="13">
    <location>
        <begin position="1383"/>
        <end position="1403"/>
    </location>
</feature>
<feature type="repeat" description="PPR" evidence="12">
    <location>
        <begin position="22"/>
        <end position="52"/>
    </location>
</feature>
<evidence type="ECO:0000259" key="14">
    <source>
        <dbReference type="PROSITE" id="PS51157"/>
    </source>
</evidence>
<keyword evidence="4" id="KW-0808">Transferase</keyword>
<dbReference type="Pfam" id="PF13041">
    <property type="entry name" value="PPR_2"/>
    <property type="match status" value="4"/>
</dbReference>
<evidence type="ECO:0000256" key="3">
    <source>
        <dbReference type="ARBA" id="ARBA00012483"/>
    </source>
</evidence>
<feature type="repeat" description="PPR" evidence="12">
    <location>
        <begin position="666"/>
        <end position="701"/>
    </location>
</feature>